<gene>
    <name evidence="1" type="ORF">Amon02_000053500</name>
</gene>
<protein>
    <submittedName>
        <fullName evidence="1">Unnamed protein product</fullName>
    </submittedName>
</protein>
<organism evidence="1 2">
    <name type="scientific">Ambrosiozyma monospora</name>
    <name type="common">Yeast</name>
    <name type="synonym">Endomycopsis monosporus</name>
    <dbReference type="NCBI Taxonomy" id="43982"/>
    <lineage>
        <taxon>Eukaryota</taxon>
        <taxon>Fungi</taxon>
        <taxon>Dikarya</taxon>
        <taxon>Ascomycota</taxon>
        <taxon>Saccharomycotina</taxon>
        <taxon>Pichiomycetes</taxon>
        <taxon>Pichiales</taxon>
        <taxon>Pichiaceae</taxon>
        <taxon>Ambrosiozyma</taxon>
    </lineage>
</organism>
<keyword evidence="2" id="KW-1185">Reference proteome</keyword>
<name>A0ACB5SS44_AMBMO</name>
<comment type="caution">
    <text evidence="1">The sequence shown here is derived from an EMBL/GenBank/DDBJ whole genome shotgun (WGS) entry which is preliminary data.</text>
</comment>
<dbReference type="EMBL" id="BSXS01000186">
    <property type="protein sequence ID" value="GME71294.1"/>
    <property type="molecule type" value="Genomic_DNA"/>
</dbReference>
<sequence length="110" mass="12892">MDMSSSEDNAPSASENDEELKAVINKSEDLEKNKTRDEKLEEMKDRITALEKKMDKMMNTMLRFMESRKFTFKSHLVLLPLDNLRINESLIRYPKLCLSLESINNLMSFI</sequence>
<reference evidence="1" key="1">
    <citation type="submission" date="2023-04" db="EMBL/GenBank/DDBJ databases">
        <title>Ambrosiozyma monospora NBRC 10751.</title>
        <authorList>
            <person name="Ichikawa N."/>
            <person name="Sato H."/>
            <person name="Tonouchi N."/>
        </authorList>
    </citation>
    <scope>NUCLEOTIDE SEQUENCE</scope>
    <source>
        <strain evidence="1">NBRC 10751</strain>
    </source>
</reference>
<proteinExistence type="predicted"/>
<evidence type="ECO:0000313" key="1">
    <source>
        <dbReference type="EMBL" id="GME71294.1"/>
    </source>
</evidence>
<dbReference type="Proteomes" id="UP001165064">
    <property type="component" value="Unassembled WGS sequence"/>
</dbReference>
<evidence type="ECO:0000313" key="2">
    <source>
        <dbReference type="Proteomes" id="UP001165064"/>
    </source>
</evidence>
<accession>A0ACB5SS44</accession>